<gene>
    <name evidence="2" type="ORF">ETU09_09905</name>
</gene>
<dbReference type="Pfam" id="PF09511">
    <property type="entry name" value="RNA_lig_T4_1"/>
    <property type="match status" value="1"/>
</dbReference>
<comment type="caution">
    <text evidence="2">The sequence shown here is derived from an EMBL/GenBank/DDBJ whole genome shotgun (WGS) entry which is preliminary data.</text>
</comment>
<dbReference type="InterPro" id="IPR019039">
    <property type="entry name" value="T4-Rnl1-like_N"/>
</dbReference>
<dbReference type="AlphaFoldDB" id="A0A563D9X1"/>
<dbReference type="RefSeq" id="WP_146293423.1">
    <property type="nucleotide sequence ID" value="NZ_SELH01000025.1"/>
</dbReference>
<organism evidence="2 3">
    <name type="scientific">Apibacter muscae</name>
    <dbReference type="NCBI Taxonomy" id="2509004"/>
    <lineage>
        <taxon>Bacteria</taxon>
        <taxon>Pseudomonadati</taxon>
        <taxon>Bacteroidota</taxon>
        <taxon>Flavobacteriia</taxon>
        <taxon>Flavobacteriales</taxon>
        <taxon>Weeksellaceae</taxon>
        <taxon>Apibacter</taxon>
    </lineage>
</organism>
<dbReference type="EMBL" id="SELH01000025">
    <property type="protein sequence ID" value="TWP26859.1"/>
    <property type="molecule type" value="Genomic_DNA"/>
</dbReference>
<proteinExistence type="predicted"/>
<protein>
    <recommendedName>
        <fullName evidence="1">T4 RNA ligase 1-like N-terminal domain-containing protein</fullName>
    </recommendedName>
</protein>
<keyword evidence="3" id="KW-1185">Reference proteome</keyword>
<accession>A0A563D9X1</accession>
<evidence type="ECO:0000313" key="3">
    <source>
        <dbReference type="Proteomes" id="UP000319499"/>
    </source>
</evidence>
<name>A0A563D9X1_9FLAO</name>
<dbReference type="OrthoDB" id="1310645at2"/>
<evidence type="ECO:0000259" key="1">
    <source>
        <dbReference type="Pfam" id="PF09511"/>
    </source>
</evidence>
<feature type="domain" description="T4 RNA ligase 1-like N-terminal" evidence="1">
    <location>
        <begin position="48"/>
        <end position="225"/>
    </location>
</feature>
<evidence type="ECO:0000313" key="2">
    <source>
        <dbReference type="EMBL" id="TWP26859.1"/>
    </source>
</evidence>
<sequence length="338" mass="40260">MFSKDILEQAIKGGWIQVQKHPEYPWYIYNYTQKTQYEKHWNELTLSCRGLILNENYEIVARPLPKFFNWEELNEHQIPKLGFEVFEKLDGSLGILYWVNNEPYIATRGSFNSLQAKKANELLYTKYKNLIKNLNPRNTYLFEIIYPENRIVVNYGSREELVLLAIIETSTGKELSMDDLGFPRAKRIFGINSMEDISKHYDLLNEGFVIKFSNGFRIKAKFPEYIRLHKIITEVSSISLWEDLKNGKPLEDLLKNIPDEIFQWMKEKRTQLTEHYLEIENQCKKDFKILNSRKETASYFLTCSYPKILFSMLDRRDYSPIIWKIIKPDFEKPLTNKF</sequence>
<reference evidence="2 3" key="1">
    <citation type="submission" date="2019-02" db="EMBL/GenBank/DDBJ databases">
        <title>Apibacter muscae sp. nov.: a novel member of the house fly microbiota.</title>
        <authorList>
            <person name="Park R."/>
        </authorList>
    </citation>
    <scope>NUCLEOTIDE SEQUENCE [LARGE SCALE GENOMIC DNA]</scope>
    <source>
        <strain evidence="2 3">AL1</strain>
    </source>
</reference>
<dbReference type="Proteomes" id="UP000319499">
    <property type="component" value="Unassembled WGS sequence"/>
</dbReference>